<protein>
    <submittedName>
        <fullName evidence="2">OLC1v1006576C1</fullName>
    </submittedName>
</protein>
<organism evidence="2 3">
    <name type="scientific">Oldenlandia corymbosa var. corymbosa</name>
    <dbReference type="NCBI Taxonomy" id="529605"/>
    <lineage>
        <taxon>Eukaryota</taxon>
        <taxon>Viridiplantae</taxon>
        <taxon>Streptophyta</taxon>
        <taxon>Embryophyta</taxon>
        <taxon>Tracheophyta</taxon>
        <taxon>Spermatophyta</taxon>
        <taxon>Magnoliopsida</taxon>
        <taxon>eudicotyledons</taxon>
        <taxon>Gunneridae</taxon>
        <taxon>Pentapetalae</taxon>
        <taxon>asterids</taxon>
        <taxon>lamiids</taxon>
        <taxon>Gentianales</taxon>
        <taxon>Rubiaceae</taxon>
        <taxon>Rubioideae</taxon>
        <taxon>Spermacoceae</taxon>
        <taxon>Hedyotis-Oldenlandia complex</taxon>
        <taxon>Oldenlandia</taxon>
    </lineage>
</organism>
<dbReference type="GO" id="GO:0051603">
    <property type="term" value="P:proteolysis involved in protein catabolic process"/>
    <property type="evidence" value="ECO:0007669"/>
    <property type="project" value="InterPro"/>
</dbReference>
<accession>A0AAV1DHB5</accession>
<gene>
    <name evidence="2" type="ORF">OLC1_LOCUS15612</name>
</gene>
<feature type="compositionally biased region" description="Polar residues" evidence="1">
    <location>
        <begin position="25"/>
        <end position="34"/>
    </location>
</feature>
<dbReference type="GO" id="GO:0005839">
    <property type="term" value="C:proteasome core complex"/>
    <property type="evidence" value="ECO:0007669"/>
    <property type="project" value="InterPro"/>
</dbReference>
<evidence type="ECO:0000256" key="1">
    <source>
        <dbReference type="SAM" id="MobiDB-lite"/>
    </source>
</evidence>
<dbReference type="SUPFAM" id="SSF56235">
    <property type="entry name" value="N-terminal nucleophile aminohydrolases (Ntn hydrolases)"/>
    <property type="match status" value="1"/>
</dbReference>
<reference evidence="2" key="1">
    <citation type="submission" date="2023-03" db="EMBL/GenBank/DDBJ databases">
        <authorList>
            <person name="Julca I."/>
        </authorList>
    </citation>
    <scope>NUCLEOTIDE SEQUENCE</scope>
</reference>
<dbReference type="Gene3D" id="3.60.20.10">
    <property type="entry name" value="Glutamine Phosphoribosylpyrophosphate, subunit 1, domain 1"/>
    <property type="match status" value="1"/>
</dbReference>
<dbReference type="AlphaFoldDB" id="A0AAV1DHB5"/>
<feature type="compositionally biased region" description="Polar residues" evidence="1">
    <location>
        <begin position="1"/>
        <end position="10"/>
    </location>
</feature>
<dbReference type="EMBL" id="OX459122">
    <property type="protein sequence ID" value="CAI9107257.1"/>
    <property type="molecule type" value="Genomic_DNA"/>
</dbReference>
<dbReference type="InterPro" id="IPR029055">
    <property type="entry name" value="Ntn_hydrolases_N"/>
</dbReference>
<evidence type="ECO:0000313" key="3">
    <source>
        <dbReference type="Proteomes" id="UP001161247"/>
    </source>
</evidence>
<name>A0AAV1DHB5_OLDCO</name>
<keyword evidence="3" id="KW-1185">Reference proteome</keyword>
<feature type="region of interest" description="Disordered" evidence="1">
    <location>
        <begin position="1"/>
        <end position="52"/>
    </location>
</feature>
<dbReference type="Pfam" id="PF00227">
    <property type="entry name" value="Proteasome"/>
    <property type="match status" value="1"/>
</dbReference>
<sequence>MTTESDQLPTAPSAALRPNEEKETTTGAVASSPSRGLMFPEEYDPPPKRPKGTTTLAFTFKDGVFVATDHSDASKDASEEYFVENVINLDSHVLVTVSGVGDTRSFLRNMKEQYKHDHEAEERFSALEVSEWAGKYLSSHNDKDPSAKVLIAVWDDEKMRAGVFIMDANGQRSIKKWGATGSGSRVVPCFFKIGQAPFPFDYLVVFVNFFSHPDLLVLLCNSFDKKGYDEAAVYVKWVIDATVSVLAFLKRTGSSDIETCGYISGYYVGANDLKRVFHNEPFTPARVFDNKPSTPAL</sequence>
<dbReference type="InterPro" id="IPR001353">
    <property type="entry name" value="Proteasome_sua/b"/>
</dbReference>
<evidence type="ECO:0000313" key="2">
    <source>
        <dbReference type="EMBL" id="CAI9107257.1"/>
    </source>
</evidence>
<dbReference type="Proteomes" id="UP001161247">
    <property type="component" value="Chromosome 5"/>
</dbReference>
<proteinExistence type="predicted"/>